<dbReference type="InterPro" id="IPR050208">
    <property type="entry name" value="MHC_class-I_related"/>
</dbReference>
<dbReference type="SUPFAM" id="SSF54452">
    <property type="entry name" value="MHC antigen-recognition domain"/>
    <property type="match status" value="1"/>
</dbReference>
<dbReference type="EMBL" id="JAYMGO010000105">
    <property type="protein sequence ID" value="KAL1246776.1"/>
    <property type="molecule type" value="Genomic_DNA"/>
</dbReference>
<evidence type="ECO:0000259" key="5">
    <source>
        <dbReference type="Pfam" id="PF00129"/>
    </source>
</evidence>
<dbReference type="PANTHER" id="PTHR16675">
    <property type="entry name" value="MHC CLASS I-RELATED"/>
    <property type="match status" value="1"/>
</dbReference>
<dbReference type="InterPro" id="IPR036179">
    <property type="entry name" value="Ig-like_dom_sf"/>
</dbReference>
<dbReference type="InterPro" id="IPR013783">
    <property type="entry name" value="Ig-like_fold"/>
</dbReference>
<dbReference type="InterPro" id="IPR001039">
    <property type="entry name" value="MHC_I_a_a1/a2"/>
</dbReference>
<evidence type="ECO:0000256" key="3">
    <source>
        <dbReference type="SAM" id="Phobius"/>
    </source>
</evidence>
<accession>A0ABR3L434</accession>
<evidence type="ECO:0000256" key="4">
    <source>
        <dbReference type="SAM" id="SignalP"/>
    </source>
</evidence>
<name>A0ABR3L434_9TELE</name>
<keyword evidence="3" id="KW-1133">Transmembrane helix</keyword>
<comment type="caution">
    <text evidence="7">The sequence shown here is derived from an EMBL/GenBank/DDBJ whole genome shotgun (WGS) entry which is preliminary data.</text>
</comment>
<proteinExistence type="inferred from homology"/>
<evidence type="ECO:0000259" key="6">
    <source>
        <dbReference type="Pfam" id="PF07654"/>
    </source>
</evidence>
<dbReference type="InterPro" id="IPR003597">
    <property type="entry name" value="Ig_C1-set"/>
</dbReference>
<feature type="domain" description="Immunoglobulin C1-set" evidence="6">
    <location>
        <begin position="216"/>
        <end position="292"/>
    </location>
</feature>
<dbReference type="InterPro" id="IPR011162">
    <property type="entry name" value="MHC_I/II-like_Ag-recog"/>
</dbReference>
<evidence type="ECO:0000313" key="7">
    <source>
        <dbReference type="EMBL" id="KAL1246776.1"/>
    </source>
</evidence>
<evidence type="ECO:0008006" key="9">
    <source>
        <dbReference type="Google" id="ProtNLM"/>
    </source>
</evidence>
<dbReference type="PANTHER" id="PTHR16675:SF193">
    <property type="entry name" value="LOC571647 PROTEIN-RELATED"/>
    <property type="match status" value="1"/>
</dbReference>
<dbReference type="Gene3D" id="3.30.500.10">
    <property type="entry name" value="MHC class I-like antigen recognition-like"/>
    <property type="match status" value="1"/>
</dbReference>
<sequence length="406" mass="47018">MCTNFIFTLLYVFLLDWTLASVQAEKHSLHYIYTCLSKPVNLPGIYDFTVVGLLDGRQIDYYNSKDQRMISKQKWMKEKMPEDYFEMGTQMRKSKEQSLNVIIEFLMEPMRRNESDLHVLQMRSGCEVQQQGGKVMFSKGIREYGYDGRDFLSFDITVSRWLTPVYAALPLKRQLDNMTEQNEFIKTYLKLECVGWLNKFREYAEEELRNASPPDVHVFAKQYFRDKTKMKLACMATGFYSKDVIMTIRKNHTPVPETESTGIRPNHDGTFQLMKSVEISKDEEADCFVSHRTFKAPIIIKWDGKRQNFPPEVVAGIIGAVVGGVLLVVILCLVVYILKTRKRVSVDLPTHTLTFQMEETPRGRYTAGGSDDSTANYWDDVNQEYEDSRNRLAAHSMEALIQEDDP</sequence>
<feature type="signal peptide" evidence="4">
    <location>
        <begin position="1"/>
        <end position="24"/>
    </location>
</feature>
<dbReference type="Pfam" id="PF00129">
    <property type="entry name" value="MHC_I"/>
    <property type="match status" value="1"/>
</dbReference>
<feature type="transmembrane region" description="Helical" evidence="3">
    <location>
        <begin position="313"/>
        <end position="338"/>
    </location>
</feature>
<dbReference type="InterPro" id="IPR037055">
    <property type="entry name" value="MHC_I-like_Ag-recog_sf"/>
</dbReference>
<keyword evidence="4" id="KW-0732">Signal</keyword>
<dbReference type="Pfam" id="PF07654">
    <property type="entry name" value="C1-set"/>
    <property type="match status" value="1"/>
</dbReference>
<feature type="chain" id="PRO_5046539967" description="MHC class I antigen" evidence="4">
    <location>
        <begin position="25"/>
        <end position="406"/>
    </location>
</feature>
<dbReference type="Gene3D" id="2.60.40.10">
    <property type="entry name" value="Immunoglobulins"/>
    <property type="match status" value="1"/>
</dbReference>
<evidence type="ECO:0000313" key="8">
    <source>
        <dbReference type="Proteomes" id="UP001558613"/>
    </source>
</evidence>
<keyword evidence="3" id="KW-0812">Transmembrane</keyword>
<evidence type="ECO:0000256" key="1">
    <source>
        <dbReference type="ARBA" id="ARBA00023180"/>
    </source>
</evidence>
<reference evidence="7 8" key="1">
    <citation type="submission" date="2023-09" db="EMBL/GenBank/DDBJ databases">
        <authorList>
            <person name="Wang M."/>
        </authorList>
    </citation>
    <scope>NUCLEOTIDE SEQUENCE [LARGE SCALE GENOMIC DNA]</scope>
    <source>
        <strain evidence="7">GT-2023</strain>
        <tissue evidence="7">Liver</tissue>
    </source>
</reference>
<dbReference type="SUPFAM" id="SSF48726">
    <property type="entry name" value="Immunoglobulin"/>
    <property type="match status" value="1"/>
</dbReference>
<feature type="domain" description="MHC class I-like antigen recognition-like" evidence="5">
    <location>
        <begin position="26"/>
        <end position="208"/>
    </location>
</feature>
<evidence type="ECO:0000256" key="2">
    <source>
        <dbReference type="RuleBase" id="RU004439"/>
    </source>
</evidence>
<keyword evidence="1" id="KW-0325">Glycoprotein</keyword>
<protein>
    <recommendedName>
        <fullName evidence="9">MHC class I antigen</fullName>
    </recommendedName>
</protein>
<dbReference type="InterPro" id="IPR011161">
    <property type="entry name" value="MHC_I-like_Ag-recog"/>
</dbReference>
<organism evidence="7 8">
    <name type="scientific">Cirrhinus molitorella</name>
    <name type="common">mud carp</name>
    <dbReference type="NCBI Taxonomy" id="172907"/>
    <lineage>
        <taxon>Eukaryota</taxon>
        <taxon>Metazoa</taxon>
        <taxon>Chordata</taxon>
        <taxon>Craniata</taxon>
        <taxon>Vertebrata</taxon>
        <taxon>Euteleostomi</taxon>
        <taxon>Actinopterygii</taxon>
        <taxon>Neopterygii</taxon>
        <taxon>Teleostei</taxon>
        <taxon>Ostariophysi</taxon>
        <taxon>Cypriniformes</taxon>
        <taxon>Cyprinidae</taxon>
        <taxon>Labeoninae</taxon>
        <taxon>Labeonini</taxon>
        <taxon>Cirrhinus</taxon>
    </lineage>
</organism>
<keyword evidence="3" id="KW-0472">Membrane</keyword>
<keyword evidence="8" id="KW-1185">Reference proteome</keyword>
<gene>
    <name evidence="7" type="ORF">QQF64_034279</name>
</gene>
<dbReference type="Proteomes" id="UP001558613">
    <property type="component" value="Unassembled WGS sequence"/>
</dbReference>
<dbReference type="PRINTS" id="PR01638">
    <property type="entry name" value="MHCCLASSI"/>
</dbReference>
<comment type="similarity">
    <text evidence="2">Belongs to the MHC class I family.</text>
</comment>